<dbReference type="AlphaFoldDB" id="A0A4Z0P8L9"/>
<keyword evidence="1" id="KW-1133">Transmembrane helix</keyword>
<keyword evidence="3" id="KW-0808">Transferase</keyword>
<dbReference type="Proteomes" id="UP000298337">
    <property type="component" value="Unassembled WGS sequence"/>
</dbReference>
<comment type="caution">
    <text evidence="3">The sequence shown here is derived from an EMBL/GenBank/DDBJ whole genome shotgun (WGS) entry which is preliminary data.</text>
</comment>
<name>A0A4Z0P8L9_9BACT</name>
<dbReference type="GO" id="GO:0009103">
    <property type="term" value="P:lipopolysaccharide biosynthetic process"/>
    <property type="evidence" value="ECO:0007669"/>
    <property type="project" value="TreeGrafter"/>
</dbReference>
<evidence type="ECO:0000259" key="2">
    <source>
        <dbReference type="Pfam" id="PF01757"/>
    </source>
</evidence>
<dbReference type="PANTHER" id="PTHR23028:SF53">
    <property type="entry name" value="ACYL_TRANSF_3 DOMAIN-CONTAINING PROTEIN"/>
    <property type="match status" value="1"/>
</dbReference>
<keyword evidence="4" id="KW-1185">Reference proteome</keyword>
<dbReference type="PANTHER" id="PTHR23028">
    <property type="entry name" value="ACETYLTRANSFERASE"/>
    <property type="match status" value="1"/>
</dbReference>
<gene>
    <name evidence="3" type="ORF">EU556_08310</name>
</gene>
<feature type="transmembrane region" description="Helical" evidence="1">
    <location>
        <begin position="229"/>
        <end position="251"/>
    </location>
</feature>
<feature type="transmembrane region" description="Helical" evidence="1">
    <location>
        <begin position="147"/>
        <end position="167"/>
    </location>
</feature>
<keyword evidence="1" id="KW-0812">Transmembrane</keyword>
<feature type="transmembrane region" description="Helical" evidence="1">
    <location>
        <begin position="198"/>
        <end position="217"/>
    </location>
</feature>
<feature type="transmembrane region" description="Helical" evidence="1">
    <location>
        <begin position="321"/>
        <end position="341"/>
    </location>
</feature>
<keyword evidence="1" id="KW-0472">Membrane</keyword>
<evidence type="ECO:0000313" key="3">
    <source>
        <dbReference type="EMBL" id="TGE07747.1"/>
    </source>
</evidence>
<dbReference type="Pfam" id="PF01757">
    <property type="entry name" value="Acyl_transf_3"/>
    <property type="match status" value="1"/>
</dbReference>
<dbReference type="EMBL" id="SRLA01000002">
    <property type="protein sequence ID" value="TGE07747.1"/>
    <property type="molecule type" value="Genomic_DNA"/>
</dbReference>
<protein>
    <submittedName>
        <fullName evidence="3">Acyltransferase</fullName>
    </submittedName>
</protein>
<feature type="transmembrane region" description="Helical" evidence="1">
    <location>
        <begin position="288"/>
        <end position="309"/>
    </location>
</feature>
<feature type="transmembrane region" description="Helical" evidence="1">
    <location>
        <begin position="53"/>
        <end position="75"/>
    </location>
</feature>
<feature type="transmembrane region" description="Helical" evidence="1">
    <location>
        <begin position="174"/>
        <end position="192"/>
    </location>
</feature>
<organism evidence="3 4">
    <name type="scientific">Hymenobacter fodinae</name>
    <dbReference type="NCBI Taxonomy" id="2510796"/>
    <lineage>
        <taxon>Bacteria</taxon>
        <taxon>Pseudomonadati</taxon>
        <taxon>Bacteroidota</taxon>
        <taxon>Cytophagia</taxon>
        <taxon>Cytophagales</taxon>
        <taxon>Hymenobacteraceae</taxon>
        <taxon>Hymenobacter</taxon>
    </lineage>
</organism>
<feature type="transmembrane region" description="Helical" evidence="1">
    <location>
        <begin position="87"/>
        <end position="108"/>
    </location>
</feature>
<dbReference type="GO" id="GO:0016020">
    <property type="term" value="C:membrane"/>
    <property type="evidence" value="ECO:0007669"/>
    <property type="project" value="TreeGrafter"/>
</dbReference>
<evidence type="ECO:0000313" key="4">
    <source>
        <dbReference type="Proteomes" id="UP000298337"/>
    </source>
</evidence>
<feature type="domain" description="Acyltransferase 3" evidence="2">
    <location>
        <begin position="13"/>
        <end position="337"/>
    </location>
</feature>
<dbReference type="GO" id="GO:0016747">
    <property type="term" value="F:acyltransferase activity, transferring groups other than amino-acyl groups"/>
    <property type="evidence" value="ECO:0007669"/>
    <property type="project" value="InterPro"/>
</dbReference>
<dbReference type="InterPro" id="IPR002656">
    <property type="entry name" value="Acyl_transf_3_dom"/>
</dbReference>
<reference evidence="3 4" key="1">
    <citation type="submission" date="2019-04" db="EMBL/GenBank/DDBJ databases">
        <authorList>
            <person name="Feng G."/>
            <person name="Zhang J."/>
            <person name="Zhu H."/>
        </authorList>
    </citation>
    <scope>NUCLEOTIDE SEQUENCE [LARGE SCALE GENOMIC DNA]</scope>
    <source>
        <strain evidence="3 4">92R-1</strain>
    </source>
</reference>
<accession>A0A4Z0P8L9</accession>
<sequence>MEPTPTTPPARFYEIDLLRFVAAFAVMIYHYGYRGWALGPLSPVRYPELSGAKYGYLGVELFFLISGYVVLMSAYHKNVGDFFVARVARLYPAYWVACTITFLITLMWGPKPGSMYWQPEFTATIKLYAYNMSMLQEFFGQQMLDTAYWTLRIEITFYFLMAVLIGLRLMKHLDVVLLLWLGYAALVGPLPASNYATHLVFPRFSPFFAAGMILYLLQYRLQAQWKLYALLALAFLLALRSGAAEAEVYQVQFNQPFSQPLIAGTIALLFLVMYLVSQRKITLRLRWLASLGALTYPLYLLHGNIGWIISQHLYGRVNRYVLLVGLVVGMLLAAYVLHTFVEKRYSKVLATQAKKLLAVFNR</sequence>
<proteinExistence type="predicted"/>
<feature type="transmembrane region" description="Helical" evidence="1">
    <location>
        <begin position="257"/>
        <end position="276"/>
    </location>
</feature>
<dbReference type="InterPro" id="IPR050879">
    <property type="entry name" value="Acyltransferase_3"/>
</dbReference>
<feature type="transmembrane region" description="Helical" evidence="1">
    <location>
        <begin position="12"/>
        <end position="33"/>
    </location>
</feature>
<dbReference type="OrthoDB" id="290051at2"/>
<dbReference type="RefSeq" id="WP_135433115.1">
    <property type="nucleotide sequence ID" value="NZ_SRLA01000002.1"/>
</dbReference>
<evidence type="ECO:0000256" key="1">
    <source>
        <dbReference type="SAM" id="Phobius"/>
    </source>
</evidence>
<keyword evidence="3" id="KW-0012">Acyltransferase</keyword>